<dbReference type="GO" id="GO:0004129">
    <property type="term" value="F:cytochrome-c oxidase activity"/>
    <property type="evidence" value="ECO:0007669"/>
    <property type="project" value="UniProtKB-EC"/>
</dbReference>
<evidence type="ECO:0000256" key="6">
    <source>
        <dbReference type="ARBA" id="ARBA00022692"/>
    </source>
</evidence>
<evidence type="ECO:0000256" key="4">
    <source>
        <dbReference type="ARBA" id="ARBA00022617"/>
    </source>
</evidence>
<evidence type="ECO:0000256" key="3">
    <source>
        <dbReference type="ARBA" id="ARBA00022448"/>
    </source>
</evidence>
<name>A0A367WZY9_9PROT</name>
<keyword evidence="6 15" id="KW-0812">Transmembrane</keyword>
<dbReference type="FunFam" id="1.20.210.10:FF:000001">
    <property type="entry name" value="Cytochrome c oxidase subunit 1"/>
    <property type="match status" value="1"/>
</dbReference>
<dbReference type="InterPro" id="IPR000883">
    <property type="entry name" value="Cyt_C_Oxase_1"/>
</dbReference>
<feature type="transmembrane region" description="Helical" evidence="16">
    <location>
        <begin position="70"/>
        <end position="96"/>
    </location>
</feature>
<keyword evidence="5 15" id="KW-0679">Respiratory chain</keyword>
<feature type="transmembrane region" description="Helical" evidence="16">
    <location>
        <begin position="316"/>
        <end position="339"/>
    </location>
</feature>
<evidence type="ECO:0000256" key="2">
    <source>
        <dbReference type="ARBA" id="ARBA00004673"/>
    </source>
</evidence>
<feature type="transmembrane region" description="Helical" evidence="16">
    <location>
        <begin position="351"/>
        <end position="372"/>
    </location>
</feature>
<dbReference type="EMBL" id="JPWI01000005">
    <property type="protein sequence ID" value="RCK46081.1"/>
    <property type="molecule type" value="Genomic_DNA"/>
</dbReference>
<evidence type="ECO:0000259" key="17">
    <source>
        <dbReference type="PROSITE" id="PS50855"/>
    </source>
</evidence>
<evidence type="ECO:0000256" key="1">
    <source>
        <dbReference type="ARBA" id="ARBA00004141"/>
    </source>
</evidence>
<gene>
    <name evidence="18" type="ORF">TH30_09610</name>
</gene>
<dbReference type="RefSeq" id="WP_114097824.1">
    <property type="nucleotide sequence ID" value="NZ_JPWI01000005.1"/>
</dbReference>
<keyword evidence="11 16" id="KW-0408">Iron</keyword>
<protein>
    <recommendedName>
        <fullName evidence="16">Cytochrome c oxidase subunit 1</fullName>
        <ecNumber evidence="16">7.1.1.9</ecNumber>
    </recommendedName>
</protein>
<accession>A0A367WZY9</accession>
<reference evidence="18 19" key="1">
    <citation type="submission" date="2014-07" db="EMBL/GenBank/DDBJ databases">
        <title>Draft genome sequence of Thalassospira profundimaris PR54-5.</title>
        <authorList>
            <person name="Lai Q."/>
            <person name="Shao Z."/>
        </authorList>
    </citation>
    <scope>NUCLEOTIDE SEQUENCE [LARGE SCALE GENOMIC DNA]</scope>
    <source>
        <strain evidence="18 19">PR54-5</strain>
    </source>
</reference>
<keyword evidence="4 15" id="KW-0349">Heme</keyword>
<keyword evidence="3 15" id="KW-0813">Transport</keyword>
<comment type="subcellular location">
    <subcellularLocation>
        <location evidence="16">Cell membrane</location>
        <topology evidence="16">Multi-pass membrane protein</topology>
    </subcellularLocation>
    <subcellularLocation>
        <location evidence="1">Membrane</location>
        <topology evidence="1">Multi-pass membrane protein</topology>
    </subcellularLocation>
</comment>
<dbReference type="GO" id="GO:0045277">
    <property type="term" value="C:respiratory chain complex IV"/>
    <property type="evidence" value="ECO:0007669"/>
    <property type="project" value="InterPro"/>
</dbReference>
<comment type="caution">
    <text evidence="18">The sequence shown here is derived from an EMBL/GenBank/DDBJ whole genome shotgun (WGS) entry which is preliminary data.</text>
</comment>
<dbReference type="PROSITE" id="PS50855">
    <property type="entry name" value="COX1"/>
    <property type="match status" value="1"/>
</dbReference>
<keyword evidence="10 16" id="KW-1133">Transmembrane helix</keyword>
<dbReference type="InterPro" id="IPR033944">
    <property type="entry name" value="Cyt_c_oxase_su1_dom"/>
</dbReference>
<dbReference type="UniPathway" id="UPA00705"/>
<keyword evidence="16" id="KW-1003">Cell membrane</keyword>
<dbReference type="GO" id="GO:0046872">
    <property type="term" value="F:metal ion binding"/>
    <property type="evidence" value="ECO:0007669"/>
    <property type="project" value="UniProtKB-KW"/>
</dbReference>
<dbReference type="GO" id="GO:0005886">
    <property type="term" value="C:plasma membrane"/>
    <property type="evidence" value="ECO:0007669"/>
    <property type="project" value="UniProtKB-SubCell"/>
</dbReference>
<evidence type="ECO:0000256" key="5">
    <source>
        <dbReference type="ARBA" id="ARBA00022660"/>
    </source>
</evidence>
<comment type="function">
    <text evidence="16">Cytochrome c oxidase is the component of the respiratory chain that catalyzes the reduction of oxygen to water. Subunits 1-3 form the functional core of the enzyme complex. CO I is the catalytic subunit of the enzyme. Electrons originating in cytochrome c are transferred via the copper A center of subunit 2 and heme A of subunit 1 to the bimetallic center formed by heme A3 and copper B.</text>
</comment>
<evidence type="ECO:0000256" key="15">
    <source>
        <dbReference type="RuleBase" id="RU000370"/>
    </source>
</evidence>
<comment type="catalytic activity">
    <reaction evidence="14 16">
        <text>4 Fe(II)-[cytochrome c] + O2 + 8 H(+)(in) = 4 Fe(III)-[cytochrome c] + 2 H2O + 4 H(+)(out)</text>
        <dbReference type="Rhea" id="RHEA:11436"/>
        <dbReference type="Rhea" id="RHEA-COMP:10350"/>
        <dbReference type="Rhea" id="RHEA-COMP:14399"/>
        <dbReference type="ChEBI" id="CHEBI:15377"/>
        <dbReference type="ChEBI" id="CHEBI:15378"/>
        <dbReference type="ChEBI" id="CHEBI:15379"/>
        <dbReference type="ChEBI" id="CHEBI:29033"/>
        <dbReference type="ChEBI" id="CHEBI:29034"/>
        <dbReference type="EC" id="7.1.1.9"/>
    </reaction>
</comment>
<dbReference type="SUPFAM" id="SSF81442">
    <property type="entry name" value="Cytochrome c oxidase subunit I-like"/>
    <property type="match status" value="1"/>
</dbReference>
<proteinExistence type="inferred from homology"/>
<feature type="domain" description="Cytochrome oxidase subunit I profile" evidence="17">
    <location>
        <begin position="19"/>
        <end position="527"/>
    </location>
</feature>
<dbReference type="Gene3D" id="1.20.210.10">
    <property type="entry name" value="Cytochrome c oxidase-like, subunit I domain"/>
    <property type="match status" value="1"/>
</dbReference>
<dbReference type="Proteomes" id="UP000252255">
    <property type="component" value="Unassembled WGS sequence"/>
</dbReference>
<dbReference type="Pfam" id="PF00115">
    <property type="entry name" value="COX1"/>
    <property type="match status" value="1"/>
</dbReference>
<evidence type="ECO:0000256" key="12">
    <source>
        <dbReference type="ARBA" id="ARBA00023008"/>
    </source>
</evidence>
<evidence type="ECO:0000256" key="8">
    <source>
        <dbReference type="ARBA" id="ARBA00022967"/>
    </source>
</evidence>
<feature type="transmembrane region" description="Helical" evidence="16">
    <location>
        <begin position="160"/>
        <end position="185"/>
    </location>
</feature>
<dbReference type="PANTHER" id="PTHR10422:SF18">
    <property type="entry name" value="CYTOCHROME C OXIDASE SUBUNIT 1"/>
    <property type="match status" value="1"/>
</dbReference>
<evidence type="ECO:0000256" key="16">
    <source>
        <dbReference type="RuleBase" id="RU363061"/>
    </source>
</evidence>
<dbReference type="EC" id="7.1.1.9" evidence="16"/>
<evidence type="ECO:0000256" key="10">
    <source>
        <dbReference type="ARBA" id="ARBA00022989"/>
    </source>
</evidence>
<evidence type="ECO:0000313" key="19">
    <source>
        <dbReference type="Proteomes" id="UP000252255"/>
    </source>
</evidence>
<dbReference type="PRINTS" id="PR01165">
    <property type="entry name" value="CYCOXIDASEI"/>
</dbReference>
<comment type="pathway">
    <text evidence="2 16">Energy metabolism; oxidative phosphorylation.</text>
</comment>
<feature type="transmembrane region" description="Helical" evidence="16">
    <location>
        <begin position="384"/>
        <end position="407"/>
    </location>
</feature>
<feature type="transmembrane region" description="Helical" evidence="16">
    <location>
        <begin position="28"/>
        <end position="50"/>
    </location>
</feature>
<organism evidence="18 19">
    <name type="scientific">Thalassospira profundimaris</name>
    <dbReference type="NCBI Taxonomy" id="502049"/>
    <lineage>
        <taxon>Bacteria</taxon>
        <taxon>Pseudomonadati</taxon>
        <taxon>Pseudomonadota</taxon>
        <taxon>Alphaproteobacteria</taxon>
        <taxon>Rhodospirillales</taxon>
        <taxon>Thalassospiraceae</taxon>
        <taxon>Thalassospira</taxon>
    </lineage>
</organism>
<evidence type="ECO:0000256" key="13">
    <source>
        <dbReference type="ARBA" id="ARBA00023136"/>
    </source>
</evidence>
<comment type="similarity">
    <text evidence="15">Belongs to the heme-copper respiratory oxidase family.</text>
</comment>
<feature type="transmembrane region" description="Helical" evidence="16">
    <location>
        <begin position="244"/>
        <end position="268"/>
    </location>
</feature>
<feature type="transmembrane region" description="Helical" evidence="16">
    <location>
        <begin position="116"/>
        <end position="140"/>
    </location>
</feature>
<dbReference type="GO" id="GO:0020037">
    <property type="term" value="F:heme binding"/>
    <property type="evidence" value="ECO:0007669"/>
    <property type="project" value="InterPro"/>
</dbReference>
<keyword evidence="9 15" id="KW-0249">Electron transport</keyword>
<feature type="transmembrane region" description="Helical" evidence="16">
    <location>
        <begin position="280"/>
        <end position="304"/>
    </location>
</feature>
<evidence type="ECO:0000256" key="11">
    <source>
        <dbReference type="ARBA" id="ARBA00023004"/>
    </source>
</evidence>
<dbReference type="CDD" id="cd01663">
    <property type="entry name" value="Cyt_c_Oxidase_I"/>
    <property type="match status" value="1"/>
</dbReference>
<evidence type="ECO:0000256" key="7">
    <source>
        <dbReference type="ARBA" id="ARBA00022723"/>
    </source>
</evidence>
<evidence type="ECO:0000313" key="18">
    <source>
        <dbReference type="EMBL" id="RCK46081.1"/>
    </source>
</evidence>
<dbReference type="GO" id="GO:0022904">
    <property type="term" value="P:respiratory electron transport chain"/>
    <property type="evidence" value="ECO:0007669"/>
    <property type="project" value="TreeGrafter"/>
</dbReference>
<dbReference type="OrthoDB" id="9803294at2"/>
<dbReference type="PANTHER" id="PTHR10422">
    <property type="entry name" value="CYTOCHROME C OXIDASE SUBUNIT 1"/>
    <property type="match status" value="1"/>
</dbReference>
<evidence type="ECO:0000256" key="14">
    <source>
        <dbReference type="ARBA" id="ARBA00047816"/>
    </source>
</evidence>
<dbReference type="InterPro" id="IPR014241">
    <property type="entry name" value="Cyt_c_oxidase_su1_bac"/>
</dbReference>
<dbReference type="NCBIfam" id="TIGR02891">
    <property type="entry name" value="CtaD_CoxA"/>
    <property type="match status" value="1"/>
</dbReference>
<keyword evidence="12 16" id="KW-0186">Copper</keyword>
<sequence>MAHADTHDHDHTPGFFTRWFLSTNHKDIGTLYLIFSVIAGLIGGAFSVWFRMELAQPGTQIIEDHQFFNVLVTAHGMIMVFFVVMPAMIGGFGNWFVPIMIGAPDMAFPRLNNISFWLIVPAFLLLMLSAVVGSGAGTGWTVYPPLSGVLGHPDASVDLAIFALHLAGASSILGAVNFITTIFNMRAPGMTLHKMPLFAWAMLVTAFLLLLAVPVLGGAITMLLTDRNFGTDFFNPAGGGDPILYQHLFWFFGHPEVYIMILPGFGIISHIISTFSRKPVFGYLGMAYAMVAIGVVGFIVWAHHMYTVGLDVDTRAYFTAATMVIAVPTGVKIFSWIATMWGGSISLRAPMLWAIGFIFLFTVGGVTGVMLANSGMDLPLHDTYFVVAHFHYVLSLGAVFSIFAGFYYWFGKMSGYEISDLGAKIHFWLFFIGVNLTFFPQHFLGLAGMPRRYADYPDAFAGWNMVSSYGAYISFAATIFFLCVVAHAFIRGKKAEANPYGEGADTLEWTVSSPPPFHTFDELPRIK</sequence>
<dbReference type="InterPro" id="IPR036927">
    <property type="entry name" value="Cyt_c_oxase-like_su1_sf"/>
</dbReference>
<feature type="transmembrane region" description="Helical" evidence="16">
    <location>
        <begin position="469"/>
        <end position="490"/>
    </location>
</feature>
<dbReference type="InterPro" id="IPR023616">
    <property type="entry name" value="Cyt_c_oxase-like_su1_dom"/>
</dbReference>
<dbReference type="PROSITE" id="PS00077">
    <property type="entry name" value="COX1_CUB"/>
    <property type="match status" value="1"/>
</dbReference>
<feature type="transmembrane region" description="Helical" evidence="16">
    <location>
        <begin position="197"/>
        <end position="224"/>
    </location>
</feature>
<dbReference type="GO" id="GO:0006119">
    <property type="term" value="P:oxidative phosphorylation"/>
    <property type="evidence" value="ECO:0007669"/>
    <property type="project" value="UniProtKB-UniPathway"/>
</dbReference>
<keyword evidence="8" id="KW-1278">Translocase</keyword>
<keyword evidence="13 16" id="KW-0472">Membrane</keyword>
<feature type="transmembrane region" description="Helical" evidence="16">
    <location>
        <begin position="427"/>
        <end position="449"/>
    </location>
</feature>
<keyword evidence="7 16" id="KW-0479">Metal-binding</keyword>
<dbReference type="AlphaFoldDB" id="A0A367WZY9"/>
<dbReference type="InterPro" id="IPR023615">
    <property type="entry name" value="Cyt_c_Oxase_su1_BS"/>
</dbReference>
<evidence type="ECO:0000256" key="9">
    <source>
        <dbReference type="ARBA" id="ARBA00022982"/>
    </source>
</evidence>
<dbReference type="GO" id="GO:0015990">
    <property type="term" value="P:electron transport coupled proton transport"/>
    <property type="evidence" value="ECO:0007669"/>
    <property type="project" value="InterPro"/>
</dbReference>